<evidence type="ECO:0000256" key="1">
    <source>
        <dbReference type="ARBA" id="ARBA00005854"/>
    </source>
</evidence>
<evidence type="ECO:0000313" key="8">
    <source>
        <dbReference type="Proteomes" id="UP000180235"/>
    </source>
</evidence>
<dbReference type="AlphaFoldDB" id="A0A1J0AFW6"/>
<dbReference type="SUPFAM" id="SSF52283">
    <property type="entry name" value="Formate/glycerate dehydrogenase catalytic domain-like"/>
    <property type="match status" value="1"/>
</dbReference>
<evidence type="ECO:0000256" key="2">
    <source>
        <dbReference type="ARBA" id="ARBA00023002"/>
    </source>
</evidence>
<dbReference type="InterPro" id="IPR029752">
    <property type="entry name" value="D-isomer_DH_CS1"/>
</dbReference>
<dbReference type="InterPro" id="IPR006140">
    <property type="entry name" value="D-isomer_DH_NAD-bd"/>
</dbReference>
<evidence type="ECO:0000259" key="6">
    <source>
        <dbReference type="Pfam" id="PF02826"/>
    </source>
</evidence>
<dbReference type="SUPFAM" id="SSF51735">
    <property type="entry name" value="NAD(P)-binding Rossmann-fold domains"/>
    <property type="match status" value="1"/>
</dbReference>
<accession>A0A1J0AFW6</accession>
<protein>
    <submittedName>
        <fullName evidence="7">D-lactate dehydrogenase</fullName>
        <ecNumber evidence="7">1.1.1.28</ecNumber>
    </submittedName>
</protein>
<dbReference type="GO" id="GO:0008720">
    <property type="term" value="F:D-lactate dehydrogenase (NAD+) activity"/>
    <property type="evidence" value="ECO:0007669"/>
    <property type="project" value="UniProtKB-EC"/>
</dbReference>
<dbReference type="PANTHER" id="PTHR43026:SF1">
    <property type="entry name" value="2-HYDROXYACID DEHYDROGENASE HOMOLOG 1-RELATED"/>
    <property type="match status" value="1"/>
</dbReference>
<sequence>MKVAVFSSKSYDKKFLNAANQGVGHELVYYDPKLDASTAPLVGDALAVCVFVNDVLDLATLEILKQMGVKLIALRCTGFNNVDLKVAGELGLIVVRVTAYSPYSVAEHAVGLILTLSRKYHRAFNRVREGNFSLDGLLGFDLQARTVGIIGTGKIGMVLAEILQGFGCRILGYDAYPNQHFGQFKKAEYVTLDELYAQADIISIHCPLLPETHHLINGAALDKMKKDVILINVSRGALIDTEAMIEGLKSQKVGALGLDVYEEEEELFFQDLSLKIIQDDVFQRLLTFPNVLVTGHQAFFTQEALTDIATITISNISDFAAERPCPHEIRYIPKP</sequence>
<dbReference type="InterPro" id="IPR006139">
    <property type="entry name" value="D-isomer_2_OHA_DH_cat_dom"/>
</dbReference>
<evidence type="ECO:0000313" key="7">
    <source>
        <dbReference type="EMBL" id="APB34813.1"/>
    </source>
</evidence>
<keyword evidence="2 4" id="KW-0560">Oxidoreductase</keyword>
<dbReference type="InterPro" id="IPR036291">
    <property type="entry name" value="NAD(P)-bd_dom_sf"/>
</dbReference>
<comment type="similarity">
    <text evidence="1 4">Belongs to the D-isomer specific 2-hydroxyacid dehydrogenase family.</text>
</comment>
<dbReference type="EMBL" id="CP017675">
    <property type="protein sequence ID" value="APB34813.1"/>
    <property type="molecule type" value="Genomic_DNA"/>
</dbReference>
<evidence type="ECO:0000256" key="4">
    <source>
        <dbReference type="RuleBase" id="RU003719"/>
    </source>
</evidence>
<dbReference type="Proteomes" id="UP000180235">
    <property type="component" value="Chromosome"/>
</dbReference>
<dbReference type="GO" id="GO:0051287">
    <property type="term" value="F:NAD binding"/>
    <property type="evidence" value="ECO:0007669"/>
    <property type="project" value="InterPro"/>
</dbReference>
<keyword evidence="3" id="KW-0520">NAD</keyword>
<dbReference type="Gene3D" id="3.40.50.720">
    <property type="entry name" value="NAD(P)-binding Rossmann-like Domain"/>
    <property type="match status" value="2"/>
</dbReference>
<gene>
    <name evidence="7" type="primary">ldhA</name>
    <name evidence="7" type="ORF">GlitD10_2476</name>
</gene>
<dbReference type="PANTHER" id="PTHR43026">
    <property type="entry name" value="2-HYDROXYACID DEHYDROGENASE HOMOLOG 1-RELATED"/>
    <property type="match status" value="1"/>
</dbReference>
<dbReference type="EC" id="1.1.1.28" evidence="7"/>
<feature type="domain" description="D-isomer specific 2-hydroxyacid dehydrogenase catalytic" evidence="5">
    <location>
        <begin position="3"/>
        <end position="329"/>
    </location>
</feature>
<dbReference type="KEGG" id="glt:GlitD10_2476"/>
<feature type="domain" description="D-isomer specific 2-hydroxyacid dehydrogenase NAD-binding" evidence="6">
    <location>
        <begin position="110"/>
        <end position="298"/>
    </location>
</feature>
<evidence type="ECO:0000259" key="5">
    <source>
        <dbReference type="Pfam" id="PF00389"/>
    </source>
</evidence>
<dbReference type="OrthoDB" id="9805416at2"/>
<keyword evidence="8" id="KW-1185">Reference proteome</keyword>
<dbReference type="InterPro" id="IPR029753">
    <property type="entry name" value="D-isomer_DH_CS"/>
</dbReference>
<dbReference type="PROSITE" id="PS00671">
    <property type="entry name" value="D_2_HYDROXYACID_DH_3"/>
    <property type="match status" value="1"/>
</dbReference>
<dbReference type="PROSITE" id="PS00670">
    <property type="entry name" value="D_2_HYDROXYACID_DH_2"/>
    <property type="match status" value="1"/>
</dbReference>
<dbReference type="InterPro" id="IPR058205">
    <property type="entry name" value="D-LDH-like"/>
</dbReference>
<dbReference type="Pfam" id="PF00389">
    <property type="entry name" value="2-Hacid_dh"/>
    <property type="match status" value="1"/>
</dbReference>
<dbReference type="CDD" id="cd12183">
    <property type="entry name" value="LDH_like_2"/>
    <property type="match status" value="1"/>
</dbReference>
<dbReference type="Pfam" id="PF02826">
    <property type="entry name" value="2-Hacid_dh_C"/>
    <property type="match status" value="1"/>
</dbReference>
<dbReference type="PROSITE" id="PS00065">
    <property type="entry name" value="D_2_HYDROXYACID_DH_1"/>
    <property type="match status" value="1"/>
</dbReference>
<reference evidence="7 8" key="1">
    <citation type="submission" date="2016-10" db="EMBL/GenBank/DDBJ databases">
        <title>Description of Gloeomargarita lithophora gen. nov., sp. nov., a thylakoid-bearing basal-branching cyanobacterium with intracellular carbonates, and proposal for Gloeomargaritales ord. nov.</title>
        <authorList>
            <person name="Moreira D."/>
            <person name="Tavera R."/>
            <person name="Benzerara K."/>
            <person name="Skouri-Panet F."/>
            <person name="Couradeau E."/>
            <person name="Gerard E."/>
            <person name="Loussert C."/>
            <person name="Novelo E."/>
            <person name="Zivanovic Y."/>
            <person name="Lopez-Garcia P."/>
        </authorList>
    </citation>
    <scope>NUCLEOTIDE SEQUENCE [LARGE SCALE GENOMIC DNA]</scope>
    <source>
        <strain evidence="7 8">D10</strain>
    </source>
</reference>
<dbReference type="RefSeq" id="WP_071455198.1">
    <property type="nucleotide sequence ID" value="NZ_CP017675.1"/>
</dbReference>
<name>A0A1J0AFW6_9CYAN</name>
<dbReference type="STRING" id="1188229.GlitD10_2476"/>
<proteinExistence type="inferred from homology"/>
<evidence type="ECO:0000256" key="3">
    <source>
        <dbReference type="ARBA" id="ARBA00023027"/>
    </source>
</evidence>
<organism evidence="7 8">
    <name type="scientific">Gloeomargarita lithophora Alchichica-D10</name>
    <dbReference type="NCBI Taxonomy" id="1188229"/>
    <lineage>
        <taxon>Bacteria</taxon>
        <taxon>Bacillati</taxon>
        <taxon>Cyanobacteriota</taxon>
        <taxon>Cyanophyceae</taxon>
        <taxon>Gloeomargaritales</taxon>
        <taxon>Gloeomargaritaceae</taxon>
        <taxon>Gloeomargarita</taxon>
    </lineage>
</organism>